<proteinExistence type="inferred from homology"/>
<gene>
    <name evidence="4" type="ORF">H6P81_010796</name>
</gene>
<dbReference type="PANTHER" id="PTHR32054:SF70">
    <property type="entry name" value="OS07G0620100 PROTEIN"/>
    <property type="match status" value="1"/>
</dbReference>
<dbReference type="EMBL" id="JAINDJ010000004">
    <property type="protein sequence ID" value="KAG9450831.1"/>
    <property type="molecule type" value="Genomic_DNA"/>
</dbReference>
<dbReference type="Proteomes" id="UP000825729">
    <property type="component" value="Unassembled WGS sequence"/>
</dbReference>
<feature type="compositionally biased region" description="Basic and acidic residues" evidence="3">
    <location>
        <begin position="1"/>
        <end position="13"/>
    </location>
</feature>
<keyword evidence="5" id="KW-1185">Reference proteome</keyword>
<dbReference type="GO" id="GO:0009904">
    <property type="term" value="P:chloroplast accumulation movement"/>
    <property type="evidence" value="ECO:0007669"/>
    <property type="project" value="TreeGrafter"/>
</dbReference>
<evidence type="ECO:0000313" key="5">
    <source>
        <dbReference type="Proteomes" id="UP000825729"/>
    </source>
</evidence>
<comment type="similarity">
    <text evidence="1">Belongs to the WEB family.</text>
</comment>
<dbReference type="GO" id="GO:0009903">
    <property type="term" value="P:chloroplast avoidance movement"/>
    <property type="evidence" value="ECO:0007669"/>
    <property type="project" value="TreeGrafter"/>
</dbReference>
<keyword evidence="2" id="KW-0175">Coiled coil</keyword>
<evidence type="ECO:0000256" key="1">
    <source>
        <dbReference type="ARBA" id="ARBA00005485"/>
    </source>
</evidence>
<evidence type="ECO:0000256" key="3">
    <source>
        <dbReference type="SAM" id="MobiDB-lite"/>
    </source>
</evidence>
<dbReference type="AlphaFoldDB" id="A0AAV7EQW9"/>
<dbReference type="GO" id="GO:0005829">
    <property type="term" value="C:cytosol"/>
    <property type="evidence" value="ECO:0007669"/>
    <property type="project" value="TreeGrafter"/>
</dbReference>
<dbReference type="InterPro" id="IPR008545">
    <property type="entry name" value="Web"/>
</dbReference>
<feature type="region of interest" description="Disordered" evidence="3">
    <location>
        <begin position="1"/>
        <end position="24"/>
    </location>
</feature>
<organism evidence="4 5">
    <name type="scientific">Aristolochia fimbriata</name>
    <name type="common">White veined hardy Dutchman's pipe vine</name>
    <dbReference type="NCBI Taxonomy" id="158543"/>
    <lineage>
        <taxon>Eukaryota</taxon>
        <taxon>Viridiplantae</taxon>
        <taxon>Streptophyta</taxon>
        <taxon>Embryophyta</taxon>
        <taxon>Tracheophyta</taxon>
        <taxon>Spermatophyta</taxon>
        <taxon>Magnoliopsida</taxon>
        <taxon>Magnoliidae</taxon>
        <taxon>Piperales</taxon>
        <taxon>Aristolochiaceae</taxon>
        <taxon>Aristolochia</taxon>
    </lineage>
</organism>
<sequence>MDNQPHEGTENDSKSGSAKSQKAELKAALCELAHTKKEVEQARDAAAKSWLESKPLFDELDRIQLDLSKANSRVSKATTTISTIESQLVATNASIRSKQEDERERRRRIQEVKRHLDQRRGNVAMLHVEVTEERLAQTKLKQEHRFRRQSLQALQLRHRAARMETDICRASARSARRSIKHFKEEKPTVELQVEEYKELTRKANEQTTLADWRVSISMEQRRAAEKQQEKALRRLNEVHAHNWQMKAPKARDTAEEQDYIRNQQHLIPSTSQHNRLMQAKDREKSTTISKVPQRIRASKSGSTNKKIIKKPSVLGKIRSFLLRHIRKFFG</sequence>
<dbReference type="PANTHER" id="PTHR32054">
    <property type="entry name" value="HEAVY CHAIN, PUTATIVE, EXPRESSED-RELATED-RELATED"/>
    <property type="match status" value="1"/>
</dbReference>
<protein>
    <submittedName>
        <fullName evidence="4">Uncharacterized protein</fullName>
    </submittedName>
</protein>
<reference evidence="4 5" key="1">
    <citation type="submission" date="2021-07" db="EMBL/GenBank/DDBJ databases">
        <title>The Aristolochia fimbriata genome: insights into angiosperm evolution, floral development and chemical biosynthesis.</title>
        <authorList>
            <person name="Jiao Y."/>
        </authorList>
    </citation>
    <scope>NUCLEOTIDE SEQUENCE [LARGE SCALE GENOMIC DNA]</scope>
    <source>
        <strain evidence="4">IBCAS-2021</strain>
        <tissue evidence="4">Leaf</tissue>
    </source>
</reference>
<dbReference type="Pfam" id="PF05701">
    <property type="entry name" value="WEMBL"/>
    <property type="match status" value="1"/>
</dbReference>
<evidence type="ECO:0000313" key="4">
    <source>
        <dbReference type="EMBL" id="KAG9450831.1"/>
    </source>
</evidence>
<name>A0AAV7EQW9_ARIFI</name>
<evidence type="ECO:0000256" key="2">
    <source>
        <dbReference type="ARBA" id="ARBA00023054"/>
    </source>
</evidence>
<accession>A0AAV7EQW9</accession>
<comment type="caution">
    <text evidence="4">The sequence shown here is derived from an EMBL/GenBank/DDBJ whole genome shotgun (WGS) entry which is preliminary data.</text>
</comment>